<dbReference type="RefSeq" id="WP_015203234.1">
    <property type="nucleotide sequence ID" value="NC_019753.1"/>
</dbReference>
<reference evidence="1 2" key="1">
    <citation type="submission" date="2012-06" db="EMBL/GenBank/DDBJ databases">
        <title>Finished chromosome of genome of Crinalium epipsammum PCC 9333.</title>
        <authorList>
            <consortium name="US DOE Joint Genome Institute"/>
            <person name="Gugger M."/>
            <person name="Coursin T."/>
            <person name="Rippka R."/>
            <person name="Tandeau De Marsac N."/>
            <person name="Huntemann M."/>
            <person name="Wei C.-L."/>
            <person name="Han J."/>
            <person name="Detter J.C."/>
            <person name="Han C."/>
            <person name="Tapia R."/>
            <person name="Davenport K."/>
            <person name="Daligault H."/>
            <person name="Erkkila T."/>
            <person name="Gu W."/>
            <person name="Munk A.C.C."/>
            <person name="Teshima H."/>
            <person name="Xu Y."/>
            <person name="Chain P."/>
            <person name="Chen A."/>
            <person name="Krypides N."/>
            <person name="Mavromatis K."/>
            <person name="Markowitz V."/>
            <person name="Szeto E."/>
            <person name="Ivanova N."/>
            <person name="Mikhailova N."/>
            <person name="Ovchinnikova G."/>
            <person name="Pagani I."/>
            <person name="Pati A."/>
            <person name="Goodwin L."/>
            <person name="Peters L."/>
            <person name="Pitluck S."/>
            <person name="Woyke T."/>
            <person name="Kerfeld C."/>
        </authorList>
    </citation>
    <scope>NUCLEOTIDE SEQUENCE [LARGE SCALE GENOMIC DNA]</scope>
    <source>
        <strain evidence="1 2">PCC 9333</strain>
    </source>
</reference>
<organism evidence="1 2">
    <name type="scientific">Crinalium epipsammum PCC 9333</name>
    <dbReference type="NCBI Taxonomy" id="1173022"/>
    <lineage>
        <taxon>Bacteria</taxon>
        <taxon>Bacillati</taxon>
        <taxon>Cyanobacteriota</taxon>
        <taxon>Cyanophyceae</taxon>
        <taxon>Gomontiellales</taxon>
        <taxon>Gomontiellaceae</taxon>
        <taxon>Crinalium</taxon>
    </lineage>
</organism>
<evidence type="ECO:0000313" key="1">
    <source>
        <dbReference type="EMBL" id="AFZ13120.1"/>
    </source>
</evidence>
<dbReference type="STRING" id="1173022.Cri9333_2250"/>
<evidence type="ECO:0000313" key="2">
    <source>
        <dbReference type="Proteomes" id="UP000010472"/>
    </source>
</evidence>
<proteinExistence type="predicted"/>
<dbReference type="KEGG" id="cep:Cri9333_2250"/>
<dbReference type="eggNOG" id="ENOG502Z83E">
    <property type="taxonomic scope" value="Bacteria"/>
</dbReference>
<evidence type="ECO:0008006" key="3">
    <source>
        <dbReference type="Google" id="ProtNLM"/>
    </source>
</evidence>
<accession>K9W128</accession>
<dbReference type="SUPFAM" id="SSF54427">
    <property type="entry name" value="NTF2-like"/>
    <property type="match status" value="1"/>
</dbReference>
<dbReference type="AlphaFoldDB" id="K9W128"/>
<protein>
    <recommendedName>
        <fullName evidence="3">SnoaL-like domain-containing protein</fullName>
    </recommendedName>
</protein>
<dbReference type="EMBL" id="CP003620">
    <property type="protein sequence ID" value="AFZ13120.1"/>
    <property type="molecule type" value="Genomic_DNA"/>
</dbReference>
<name>K9W128_9CYAN</name>
<dbReference type="PATRIC" id="fig|1173022.3.peg.2435"/>
<sequence length="271" mass="30269">MGTSVTKQQVLYAIKQRKSNVLLFLLTLLLTTLSGNGVWAETPATAPTQLKNLLTQVETAANRHEVKTVMGFYSPNFTNSDGLNRTAVEKGLTQLWQRYPQLNYRTELQSWQPQGNGFVAETLTYITGNQQRDGRNMKFDGTMRSRQHFSNGKIVRQEILSERTQLSTGKKPPTVDVNLPEKVRPGQQYNFEAIVKEPIGDDVLLGAAVEEQVRTTAYTQPKSYELEPLAAGGIFKVGKAPRKLGNYWVSAVLIRADGVTIVTRRLQVANN</sequence>
<dbReference type="InterPro" id="IPR032710">
    <property type="entry name" value="NTF2-like_dom_sf"/>
</dbReference>
<gene>
    <name evidence="1" type="ORF">Cri9333_2250</name>
</gene>
<dbReference type="Gene3D" id="3.10.450.50">
    <property type="match status" value="1"/>
</dbReference>
<dbReference type="OrthoDB" id="507769at2"/>
<keyword evidence="2" id="KW-1185">Reference proteome</keyword>
<dbReference type="Proteomes" id="UP000010472">
    <property type="component" value="Chromosome"/>
</dbReference>
<dbReference type="HOGENOM" id="CLU_074052_0_0_3"/>